<dbReference type="Proteomes" id="UP000244110">
    <property type="component" value="Unassembled WGS sequence"/>
</dbReference>
<evidence type="ECO:0000256" key="2">
    <source>
        <dbReference type="ARBA" id="ARBA00022840"/>
    </source>
</evidence>
<dbReference type="InterPro" id="IPR027417">
    <property type="entry name" value="P-loop_NTPase"/>
</dbReference>
<dbReference type="PANTHER" id="PTHR32309">
    <property type="entry name" value="TYROSINE-PROTEIN KINASE"/>
    <property type="match status" value="1"/>
</dbReference>
<keyword evidence="5" id="KW-0418">Kinase</keyword>
<dbReference type="SUPFAM" id="SSF160246">
    <property type="entry name" value="EspE N-terminal domain-like"/>
    <property type="match status" value="1"/>
</dbReference>
<dbReference type="Proteomes" id="UP000219335">
    <property type="component" value="Unassembled WGS sequence"/>
</dbReference>
<evidence type="ECO:0000313" key="4">
    <source>
        <dbReference type="EMBL" id="SDU24020.1"/>
    </source>
</evidence>
<protein>
    <submittedName>
        <fullName evidence="5">Chain length determinant protein tyrosine kinase EpsG</fullName>
    </submittedName>
</protein>
<dbReference type="Gene3D" id="3.40.50.300">
    <property type="entry name" value="P-loop containing nucleotide triphosphate hydrolases"/>
    <property type="match status" value="1"/>
</dbReference>
<evidence type="ECO:0000256" key="1">
    <source>
        <dbReference type="ARBA" id="ARBA00022741"/>
    </source>
</evidence>
<evidence type="ECO:0000313" key="8">
    <source>
        <dbReference type="Proteomes" id="UP000182882"/>
    </source>
</evidence>
<dbReference type="InterPro" id="IPR050445">
    <property type="entry name" value="Bact_polysacc_biosynth/exp"/>
</dbReference>
<evidence type="ECO:0000313" key="10">
    <source>
        <dbReference type="Proteomes" id="UP000244110"/>
    </source>
</evidence>
<accession>A0A1H9FB92</accession>
<proteinExistence type="predicted"/>
<keyword evidence="5" id="KW-0808">Transferase</keyword>
<dbReference type="EMBL" id="FNLN01000038">
    <property type="protein sequence ID" value="SDU24020.1"/>
    <property type="molecule type" value="Genomic_DNA"/>
</dbReference>
<reference evidence="6 9" key="3">
    <citation type="submission" date="2017-09" db="EMBL/GenBank/DDBJ databases">
        <authorList>
            <person name="Ehlers B."/>
            <person name="Leendertz F.H."/>
        </authorList>
    </citation>
    <scope>NUCLEOTIDE SEQUENCE [LARGE SCALE GENOMIC DNA]</scope>
    <source>
        <strain evidence="6 9">Nm42</strain>
    </source>
</reference>
<evidence type="ECO:0000313" key="5">
    <source>
        <dbReference type="EMBL" id="SEQ35192.1"/>
    </source>
</evidence>
<dbReference type="CDD" id="cd05387">
    <property type="entry name" value="BY-kinase"/>
    <property type="match status" value="1"/>
</dbReference>
<dbReference type="PANTHER" id="PTHR32309:SF13">
    <property type="entry name" value="FERRIC ENTEROBACTIN TRANSPORT PROTEIN FEPE"/>
    <property type="match status" value="1"/>
</dbReference>
<reference evidence="8" key="2">
    <citation type="submission" date="2016-10" db="EMBL/GenBank/DDBJ databases">
        <authorList>
            <person name="Varghese N."/>
            <person name="Submissions S."/>
        </authorList>
    </citation>
    <scope>NUCLEOTIDE SEQUENCE [LARGE SCALE GENOMIC DNA]</scope>
    <source>
        <strain evidence="8">Nm10</strain>
    </source>
</reference>
<keyword evidence="8" id="KW-1185">Reference proteome</keyword>
<name>A0A1H9FB92_9PROT</name>
<gene>
    <name evidence="3" type="ORF">C8R28_104012</name>
    <name evidence="4" type="ORF">SAMN05216406_13812</name>
    <name evidence="5" type="ORF">SAMN05421510_104021</name>
    <name evidence="6" type="ORF">SAMN06297164_2893</name>
</gene>
<dbReference type="EMBL" id="FOFX01000040">
    <property type="protein sequence ID" value="SEQ35192.1"/>
    <property type="molecule type" value="Genomic_DNA"/>
</dbReference>
<evidence type="ECO:0000313" key="6">
    <source>
        <dbReference type="EMBL" id="SOD20833.1"/>
    </source>
</evidence>
<dbReference type="EMBL" id="OCMU01000002">
    <property type="protein sequence ID" value="SOD20833.1"/>
    <property type="molecule type" value="Genomic_DNA"/>
</dbReference>
<evidence type="ECO:0000313" key="7">
    <source>
        <dbReference type="Proteomes" id="UP000181998"/>
    </source>
</evidence>
<keyword evidence="1" id="KW-0547">Nucleotide-binding</keyword>
<dbReference type="GO" id="GO:0004713">
    <property type="term" value="F:protein tyrosine kinase activity"/>
    <property type="evidence" value="ECO:0007669"/>
    <property type="project" value="TreeGrafter"/>
</dbReference>
<dbReference type="GO" id="GO:0005886">
    <property type="term" value="C:plasma membrane"/>
    <property type="evidence" value="ECO:0007669"/>
    <property type="project" value="TreeGrafter"/>
</dbReference>
<dbReference type="InterPro" id="IPR005702">
    <property type="entry name" value="Wzc-like_C"/>
</dbReference>
<sequence>MNDLESFKGYKMSIPDSLETKRLNNSGFITTNATAVRKFSIGHILLDMGKITPVEAERVLRLQKESGLRFGDAAIKLGLITEADIQLVLAQQFDYPYLLPGQGNHPPELVVAYQPFGTQVEVFRAVRSQLMLRWFTFERKALAIISCNPNEGASLFTANLAVVFSQLGERTLLIDANLRCPQQHEIFNLKNKQGLSDVLVARANVSEVIAKIDSFVDLSVLPAGTLPPNPLELLNRSSFDEINNQLASQYDVILYDTLAFSNGVDALAIAARTDGALIVAHKNNTRLTDINAMSEQLKYSGTEVIGSVLIDF</sequence>
<dbReference type="NCBIfam" id="TIGR01007">
    <property type="entry name" value="eps_fam"/>
    <property type="match status" value="1"/>
</dbReference>
<dbReference type="InterPro" id="IPR037257">
    <property type="entry name" value="T2SS_E_N_sf"/>
</dbReference>
<dbReference type="STRING" id="44577.ATY38_14185"/>
<dbReference type="NCBIfam" id="TIGR03029">
    <property type="entry name" value="EpsG"/>
    <property type="match status" value="1"/>
</dbReference>
<keyword evidence="2" id="KW-0067">ATP-binding</keyword>
<dbReference type="EMBL" id="QAOL01000040">
    <property type="protein sequence ID" value="PTQ80224.1"/>
    <property type="molecule type" value="Genomic_DNA"/>
</dbReference>
<organism evidence="5 7">
    <name type="scientific">Nitrosomonas ureae</name>
    <dbReference type="NCBI Taxonomy" id="44577"/>
    <lineage>
        <taxon>Bacteria</taxon>
        <taxon>Pseudomonadati</taxon>
        <taxon>Pseudomonadota</taxon>
        <taxon>Betaproteobacteria</taxon>
        <taxon>Nitrosomonadales</taxon>
        <taxon>Nitrosomonadaceae</taxon>
        <taxon>Nitrosomonas</taxon>
    </lineage>
</organism>
<dbReference type="Proteomes" id="UP000181998">
    <property type="component" value="Unassembled WGS sequence"/>
</dbReference>
<dbReference type="SUPFAM" id="SSF52540">
    <property type="entry name" value="P-loop containing nucleoside triphosphate hydrolases"/>
    <property type="match status" value="1"/>
</dbReference>
<dbReference type="InterPro" id="IPR017479">
    <property type="entry name" value="Tyr_kinase_chain_length_EpsG"/>
</dbReference>
<dbReference type="AlphaFoldDB" id="A0A1H9FB92"/>
<dbReference type="Proteomes" id="UP000182882">
    <property type="component" value="Unassembled WGS sequence"/>
</dbReference>
<evidence type="ECO:0000313" key="9">
    <source>
        <dbReference type="Proteomes" id="UP000219335"/>
    </source>
</evidence>
<dbReference type="Gene3D" id="1.10.40.70">
    <property type="match status" value="1"/>
</dbReference>
<reference evidence="3 10" key="4">
    <citation type="submission" date="2018-04" db="EMBL/GenBank/DDBJ databases">
        <title>Active sludge and wastewater microbial communities from Klosterneuburg, Austria.</title>
        <authorList>
            <person name="Wagner M."/>
        </authorList>
    </citation>
    <scope>NUCLEOTIDE SEQUENCE [LARGE SCALE GENOMIC DNA]</scope>
    <source>
        <strain evidence="3 10">Nm4</strain>
    </source>
</reference>
<evidence type="ECO:0000313" key="3">
    <source>
        <dbReference type="EMBL" id="PTQ80224.1"/>
    </source>
</evidence>
<reference evidence="5 7" key="1">
    <citation type="submission" date="2016-10" db="EMBL/GenBank/DDBJ databases">
        <authorList>
            <person name="de Groot N.N."/>
        </authorList>
    </citation>
    <scope>NUCLEOTIDE SEQUENCE [LARGE SCALE GENOMIC DNA]</scope>
    <source>
        <strain evidence="4">Nm10</strain>
        <strain evidence="5 7">Nm9</strain>
    </source>
</reference>
<dbReference type="GO" id="GO:0005524">
    <property type="term" value="F:ATP binding"/>
    <property type="evidence" value="ECO:0007669"/>
    <property type="project" value="UniProtKB-KW"/>
</dbReference>